<evidence type="ECO:0000313" key="2">
    <source>
        <dbReference type="Proteomes" id="UP001221142"/>
    </source>
</evidence>
<proteinExistence type="predicted"/>
<dbReference type="AlphaFoldDB" id="A0AAD7FJZ5"/>
<dbReference type="EMBL" id="JARKIF010000010">
    <property type="protein sequence ID" value="KAJ7628730.1"/>
    <property type="molecule type" value="Genomic_DNA"/>
</dbReference>
<comment type="caution">
    <text evidence="1">The sequence shown here is derived from an EMBL/GenBank/DDBJ whole genome shotgun (WGS) entry which is preliminary data.</text>
</comment>
<accession>A0AAD7FJZ5</accession>
<name>A0AAD7FJZ5_9AGAR</name>
<sequence>MKSVCQRLKEESGRNWSGNLSLVWLVLADGHLTSTSLTLMMRHTSPHLRHVESLPALPGSPLPTRSHYALPACSGPPEAFGSVWLTWDTRTYPSSRIYRRTDERLENAPAPPPPWLHIREEGAEHPHAPLPCAALVYSPLPENYHGQVNRYKSEVVPRRLMRLEFKELFCEMPDGLHNQVLPIYSGTCT</sequence>
<keyword evidence="2" id="KW-1185">Reference proteome</keyword>
<reference evidence="1" key="1">
    <citation type="submission" date="2023-03" db="EMBL/GenBank/DDBJ databases">
        <title>Massive genome expansion in bonnet fungi (Mycena s.s.) driven by repeated elements and novel gene families across ecological guilds.</title>
        <authorList>
            <consortium name="Lawrence Berkeley National Laboratory"/>
            <person name="Harder C.B."/>
            <person name="Miyauchi S."/>
            <person name="Viragh M."/>
            <person name="Kuo A."/>
            <person name="Thoen E."/>
            <person name="Andreopoulos B."/>
            <person name="Lu D."/>
            <person name="Skrede I."/>
            <person name="Drula E."/>
            <person name="Henrissat B."/>
            <person name="Morin E."/>
            <person name="Kohler A."/>
            <person name="Barry K."/>
            <person name="LaButti K."/>
            <person name="Morin E."/>
            <person name="Salamov A."/>
            <person name="Lipzen A."/>
            <person name="Mereny Z."/>
            <person name="Hegedus B."/>
            <person name="Baldrian P."/>
            <person name="Stursova M."/>
            <person name="Weitz H."/>
            <person name="Taylor A."/>
            <person name="Grigoriev I.V."/>
            <person name="Nagy L.G."/>
            <person name="Martin F."/>
            <person name="Kauserud H."/>
        </authorList>
    </citation>
    <scope>NUCLEOTIDE SEQUENCE</scope>
    <source>
        <strain evidence="1">9284</strain>
    </source>
</reference>
<organism evidence="1 2">
    <name type="scientific">Roridomyces roridus</name>
    <dbReference type="NCBI Taxonomy" id="1738132"/>
    <lineage>
        <taxon>Eukaryota</taxon>
        <taxon>Fungi</taxon>
        <taxon>Dikarya</taxon>
        <taxon>Basidiomycota</taxon>
        <taxon>Agaricomycotina</taxon>
        <taxon>Agaricomycetes</taxon>
        <taxon>Agaricomycetidae</taxon>
        <taxon>Agaricales</taxon>
        <taxon>Marasmiineae</taxon>
        <taxon>Mycenaceae</taxon>
        <taxon>Roridomyces</taxon>
    </lineage>
</organism>
<gene>
    <name evidence="1" type="ORF">FB45DRAFT_43600</name>
</gene>
<dbReference type="Proteomes" id="UP001221142">
    <property type="component" value="Unassembled WGS sequence"/>
</dbReference>
<protein>
    <submittedName>
        <fullName evidence="1">Uncharacterized protein</fullName>
    </submittedName>
</protein>
<evidence type="ECO:0000313" key="1">
    <source>
        <dbReference type="EMBL" id="KAJ7628730.1"/>
    </source>
</evidence>